<dbReference type="VEuPathDB" id="VectorBase:ASIC002491"/>
<dbReference type="Proteomes" id="UP000030765">
    <property type="component" value="Unassembled WGS sequence"/>
</dbReference>
<evidence type="ECO:0000313" key="2">
    <source>
        <dbReference type="EMBL" id="KFB35636.1"/>
    </source>
</evidence>
<dbReference type="AlphaFoldDB" id="A0A084VCE2"/>
<protein>
    <submittedName>
        <fullName evidence="2 3">Uncharacterized protein</fullName>
    </submittedName>
</protein>
<dbReference type="EMBL" id="KE524597">
    <property type="protein sequence ID" value="KFB35636.1"/>
    <property type="molecule type" value="Genomic_DNA"/>
</dbReference>
<proteinExistence type="predicted"/>
<reference evidence="2 4" key="1">
    <citation type="journal article" date="2014" name="BMC Genomics">
        <title>Genome sequence of Anopheles sinensis provides insight into genetics basis of mosquito competence for malaria parasites.</title>
        <authorList>
            <person name="Zhou D."/>
            <person name="Zhang D."/>
            <person name="Ding G."/>
            <person name="Shi L."/>
            <person name="Hou Q."/>
            <person name="Ye Y."/>
            <person name="Xu Y."/>
            <person name="Zhou H."/>
            <person name="Xiong C."/>
            <person name="Li S."/>
            <person name="Yu J."/>
            <person name="Hong S."/>
            <person name="Yu X."/>
            <person name="Zou P."/>
            <person name="Chen C."/>
            <person name="Chang X."/>
            <person name="Wang W."/>
            <person name="Lv Y."/>
            <person name="Sun Y."/>
            <person name="Ma L."/>
            <person name="Shen B."/>
            <person name="Zhu C."/>
        </authorList>
    </citation>
    <scope>NUCLEOTIDE SEQUENCE [LARGE SCALE GENOMIC DNA]</scope>
</reference>
<evidence type="ECO:0000313" key="3">
    <source>
        <dbReference type="EnsemblMetazoa" id="ASIC002491-PA"/>
    </source>
</evidence>
<organism evidence="2">
    <name type="scientific">Anopheles sinensis</name>
    <name type="common">Mosquito</name>
    <dbReference type="NCBI Taxonomy" id="74873"/>
    <lineage>
        <taxon>Eukaryota</taxon>
        <taxon>Metazoa</taxon>
        <taxon>Ecdysozoa</taxon>
        <taxon>Arthropoda</taxon>
        <taxon>Hexapoda</taxon>
        <taxon>Insecta</taxon>
        <taxon>Pterygota</taxon>
        <taxon>Neoptera</taxon>
        <taxon>Endopterygota</taxon>
        <taxon>Diptera</taxon>
        <taxon>Nematocera</taxon>
        <taxon>Culicoidea</taxon>
        <taxon>Culicidae</taxon>
        <taxon>Anophelinae</taxon>
        <taxon>Anopheles</taxon>
    </lineage>
</organism>
<name>A0A084VCE2_ANOSI</name>
<dbReference type="EMBL" id="ATLV01010669">
    <property type="status" value="NOT_ANNOTATED_CDS"/>
    <property type="molecule type" value="Genomic_DNA"/>
</dbReference>
<evidence type="ECO:0000256" key="1">
    <source>
        <dbReference type="SAM" id="MobiDB-lite"/>
    </source>
</evidence>
<reference evidence="3" key="2">
    <citation type="submission" date="2020-05" db="UniProtKB">
        <authorList>
            <consortium name="EnsemblMetazoa"/>
        </authorList>
    </citation>
    <scope>IDENTIFICATION</scope>
</reference>
<feature type="region of interest" description="Disordered" evidence="1">
    <location>
        <begin position="26"/>
        <end position="50"/>
    </location>
</feature>
<dbReference type="EnsemblMetazoa" id="ASIC002491-RA">
    <property type="protein sequence ID" value="ASIC002491-PA"/>
    <property type="gene ID" value="ASIC002491"/>
</dbReference>
<feature type="compositionally biased region" description="Low complexity" evidence="1">
    <location>
        <begin position="38"/>
        <end position="50"/>
    </location>
</feature>
<evidence type="ECO:0000313" key="4">
    <source>
        <dbReference type="Proteomes" id="UP000030765"/>
    </source>
</evidence>
<accession>A0A084VCE2</accession>
<keyword evidence="4" id="KW-1185">Reference proteome</keyword>
<gene>
    <name evidence="2" type="ORF">ZHAS_00002491</name>
</gene>
<sequence length="189" mass="19956">MEPTPGGDRFSSLDELQRQLNEDFAQSIGPLTPTPENAGAAGTSAASSSGGTIATTISTVVLQGGPLQLVVAILKVGLTPHQGEAIPDAASSGDCREVPALLARSNHESYKPCALRRPPNLFGDEPTHTFQTGGKNWVEKAMLLEMGLINRALCMRQRAKPEIEDHAATDQITSSIISIPFGPVFLLLA</sequence>